<organism evidence="1 2">
    <name type="scientific">Flavobacterium cucumis</name>
    <dbReference type="NCBI Taxonomy" id="416016"/>
    <lineage>
        <taxon>Bacteria</taxon>
        <taxon>Pseudomonadati</taxon>
        <taxon>Bacteroidota</taxon>
        <taxon>Flavobacteriia</taxon>
        <taxon>Flavobacteriales</taxon>
        <taxon>Flavobacteriaceae</taxon>
        <taxon>Flavobacterium</taxon>
    </lineage>
</organism>
<proteinExistence type="predicted"/>
<evidence type="ECO:0000313" key="1">
    <source>
        <dbReference type="EMBL" id="SHO71718.1"/>
    </source>
</evidence>
<dbReference type="AlphaFoldDB" id="A0A1M7ZSA5"/>
<keyword evidence="2" id="KW-1185">Reference proteome</keyword>
<gene>
    <name evidence="1" type="ORF">SAMN05443547_0028</name>
</gene>
<name>A0A1M7ZSA5_9FLAO</name>
<accession>A0A1M7ZSA5</accession>
<dbReference type="Pfam" id="PF22105">
    <property type="entry name" value="DUF6943"/>
    <property type="match status" value="1"/>
</dbReference>
<dbReference type="EMBL" id="FRYK01000001">
    <property type="protein sequence ID" value="SHO71718.1"/>
    <property type="molecule type" value="Genomic_DNA"/>
</dbReference>
<dbReference type="OrthoDB" id="670969at2"/>
<dbReference type="RefSeq" id="WP_073582314.1">
    <property type="nucleotide sequence ID" value="NZ_CBCSEA010000003.1"/>
</dbReference>
<reference evidence="2" key="1">
    <citation type="submission" date="2016-12" db="EMBL/GenBank/DDBJ databases">
        <authorList>
            <person name="Varghese N."/>
            <person name="Submissions S."/>
        </authorList>
    </citation>
    <scope>NUCLEOTIDE SEQUENCE [LARGE SCALE GENOMIC DNA]</scope>
    <source>
        <strain evidence="2">DSM 18830</strain>
    </source>
</reference>
<protein>
    <submittedName>
        <fullName evidence="1">Uncharacterized protein</fullName>
    </submittedName>
</protein>
<dbReference type="InterPro" id="IPR054223">
    <property type="entry name" value="DUF6943"/>
</dbReference>
<evidence type="ECO:0000313" key="2">
    <source>
        <dbReference type="Proteomes" id="UP000184611"/>
    </source>
</evidence>
<dbReference type="Proteomes" id="UP000184611">
    <property type="component" value="Unassembled WGS sequence"/>
</dbReference>
<sequence>MDTIFIKSHRAGMNYAKPHFFVLNKGLNSGKPHHEAYTNSFVLIFQTEEQKEDVYWIAMSLWKSKFWHQYLRGSVIPFLSLYEFKKEFNPRATRLMREHELHKKNIQALKLLQEQENHFNKNIHLINELKNAIMMRYRNK</sequence>
<dbReference type="STRING" id="416016.SAMN05443547_0028"/>